<feature type="domain" description="Amine oxidase" evidence="6">
    <location>
        <begin position="12"/>
        <end position="481"/>
    </location>
</feature>
<name>A0A3E1F0U5_9FLAO</name>
<accession>A0A3E1F0U5</accession>
<dbReference type="Pfam" id="PF01593">
    <property type="entry name" value="Amino_oxidase"/>
    <property type="match status" value="1"/>
</dbReference>
<dbReference type="InterPro" id="IPR054840">
    <property type="entry name" value="hydcarot_desat_CrtD"/>
</dbReference>
<dbReference type="SUPFAM" id="SSF51905">
    <property type="entry name" value="FAD/NAD(P)-binding domain"/>
    <property type="match status" value="1"/>
</dbReference>
<evidence type="ECO:0000259" key="6">
    <source>
        <dbReference type="Pfam" id="PF01593"/>
    </source>
</evidence>
<evidence type="ECO:0000256" key="1">
    <source>
        <dbReference type="ARBA" id="ARBA00004829"/>
    </source>
</evidence>
<sequence>MAKVAVIGAGVGGLASAIRFANAGHDVTVYEANSHPGGKINNLSLGEFRWDMGPSVFTAPHYIEDLYKLCGENFSTFKFKRLKNTFNYFYNDGTCFSLPLERKEMLKVFEEELGEDKTVIERYLDKSAKNYRHITPIFIENSLNSLSNLLSRKLLSALFRLPKYKLNSTMHEENYSTFKNEKTVQLFNRYATYNGSSPYKSPAMLNMIQHLELNEGVYLPEDGMVQIAKSLYELALKQGAKFNFNEKVKEIKLLNQKVNTLITEKAEENYDVVVSNMDVAYTYHRLLKSYKNKPFKTLNQEKSSSAIVFYWGINKEFPDLDVHNMFFASDYKREFKDIFENKIMNNDPSIYLHITSKEKNGDAPSGKENWFVMVNAPINEGQDWEKIVAVTKNNILTKLSKQLRVSIAPLIEEEFIMDPIFIENTYFGAKGSIYGNASNNKYAAFLRHPNFSKDIKGLYFTGVTVHPGGGIPLALNSAKLAFEKYEKDQLN</sequence>
<organism evidence="7 8">
    <name type="scientific">Brumimicrobium aurantiacum</name>
    <dbReference type="NCBI Taxonomy" id="1737063"/>
    <lineage>
        <taxon>Bacteria</taxon>
        <taxon>Pseudomonadati</taxon>
        <taxon>Bacteroidota</taxon>
        <taxon>Flavobacteriia</taxon>
        <taxon>Flavobacteriales</taxon>
        <taxon>Crocinitomicaceae</taxon>
        <taxon>Brumimicrobium</taxon>
    </lineage>
</organism>
<keyword evidence="4 5" id="KW-0560">Oxidoreductase</keyword>
<dbReference type="Proteomes" id="UP000257127">
    <property type="component" value="Unassembled WGS sequence"/>
</dbReference>
<dbReference type="AlphaFoldDB" id="A0A3E1F0U5"/>
<evidence type="ECO:0000313" key="7">
    <source>
        <dbReference type="EMBL" id="RFC55369.1"/>
    </source>
</evidence>
<keyword evidence="8" id="KW-1185">Reference proteome</keyword>
<proteinExistence type="inferred from homology"/>
<reference evidence="7 8" key="1">
    <citation type="submission" date="2018-08" db="EMBL/GenBank/DDBJ databases">
        <title>The draft genome squence of Brumimicrobium sp. N62.</title>
        <authorList>
            <person name="Du Z.-J."/>
            <person name="Luo H.-R."/>
        </authorList>
    </citation>
    <scope>NUCLEOTIDE SEQUENCE [LARGE SCALE GENOMIC DNA]</scope>
    <source>
        <strain evidence="7 8">N62</strain>
    </source>
</reference>
<comment type="pathway">
    <text evidence="1 5">Carotenoid biosynthesis.</text>
</comment>
<comment type="similarity">
    <text evidence="2 5">Belongs to the carotenoid/retinoid oxidoreductase family.</text>
</comment>
<keyword evidence="3 5" id="KW-0125">Carotenoid biosynthesis</keyword>
<gene>
    <name evidence="7" type="primary">crtI</name>
    <name evidence="7" type="ORF">DXU93_00065</name>
</gene>
<dbReference type="InterPro" id="IPR014105">
    <property type="entry name" value="Carotenoid/retinoid_OxRdtase"/>
</dbReference>
<dbReference type="OrthoDB" id="9774675at2"/>
<dbReference type="NCBIfam" id="NF042421">
    <property type="entry name" value="hydcarot_desat_CrtD"/>
    <property type="match status" value="1"/>
</dbReference>
<dbReference type="PANTHER" id="PTHR43734:SF1">
    <property type="entry name" value="PHYTOENE DESATURASE"/>
    <property type="match status" value="1"/>
</dbReference>
<comment type="caution">
    <text evidence="7">The sequence shown here is derived from an EMBL/GenBank/DDBJ whole genome shotgun (WGS) entry which is preliminary data.</text>
</comment>
<dbReference type="InterPro" id="IPR036188">
    <property type="entry name" value="FAD/NAD-bd_sf"/>
</dbReference>
<evidence type="ECO:0000256" key="4">
    <source>
        <dbReference type="ARBA" id="ARBA00023002"/>
    </source>
</evidence>
<dbReference type="Gene3D" id="3.50.50.60">
    <property type="entry name" value="FAD/NAD(P)-binding domain"/>
    <property type="match status" value="2"/>
</dbReference>
<dbReference type="RefSeq" id="WP_116879209.1">
    <property type="nucleotide sequence ID" value="NZ_QURB01000001.1"/>
</dbReference>
<dbReference type="InterPro" id="IPR002937">
    <property type="entry name" value="Amino_oxidase"/>
</dbReference>
<dbReference type="PANTHER" id="PTHR43734">
    <property type="entry name" value="PHYTOENE DESATURASE"/>
    <property type="match status" value="1"/>
</dbReference>
<dbReference type="NCBIfam" id="TIGR02734">
    <property type="entry name" value="crtI_fam"/>
    <property type="match status" value="1"/>
</dbReference>
<evidence type="ECO:0000313" key="8">
    <source>
        <dbReference type="Proteomes" id="UP000257127"/>
    </source>
</evidence>
<dbReference type="GO" id="GO:0016491">
    <property type="term" value="F:oxidoreductase activity"/>
    <property type="evidence" value="ECO:0007669"/>
    <property type="project" value="UniProtKB-KW"/>
</dbReference>
<dbReference type="GO" id="GO:0016117">
    <property type="term" value="P:carotenoid biosynthetic process"/>
    <property type="evidence" value="ECO:0007669"/>
    <property type="project" value="UniProtKB-KW"/>
</dbReference>
<protein>
    <submittedName>
        <fullName evidence="7">Phytoene desaturase</fullName>
    </submittedName>
</protein>
<evidence type="ECO:0000256" key="2">
    <source>
        <dbReference type="ARBA" id="ARBA00006046"/>
    </source>
</evidence>
<dbReference type="EMBL" id="QURB01000001">
    <property type="protein sequence ID" value="RFC55369.1"/>
    <property type="molecule type" value="Genomic_DNA"/>
</dbReference>
<evidence type="ECO:0000256" key="3">
    <source>
        <dbReference type="ARBA" id="ARBA00022746"/>
    </source>
</evidence>
<evidence type="ECO:0000256" key="5">
    <source>
        <dbReference type="RuleBase" id="RU362075"/>
    </source>
</evidence>